<comment type="caution">
    <text evidence="30">The sequence shown here is derived from an EMBL/GenBank/DDBJ whole genome shotgun (WGS) entry which is preliminary data.</text>
</comment>
<dbReference type="PANTHER" id="PTHR45833:SF1">
    <property type="entry name" value="METHIONINE SYNTHASE"/>
    <property type="match status" value="1"/>
</dbReference>
<keyword evidence="10 20" id="KW-0846">Cobalamin</keyword>
<dbReference type="InterPro" id="IPR033706">
    <property type="entry name" value="Met_synthase_B12-bd"/>
</dbReference>
<feature type="binding site" evidence="22">
    <location>
        <position position="782"/>
    </location>
    <ligand>
        <name>methylcob(III)alamin</name>
        <dbReference type="ChEBI" id="CHEBI:28115"/>
    </ligand>
</feature>
<dbReference type="InterPro" id="IPR036724">
    <property type="entry name" value="Cobalamin-bd_sf"/>
</dbReference>
<feature type="binding site" evidence="21 23">
    <location>
        <position position="293"/>
    </location>
    <ligand>
        <name>Zn(2+)</name>
        <dbReference type="ChEBI" id="CHEBI:29105"/>
    </ligand>
</feature>
<dbReference type="SUPFAM" id="SSF56507">
    <property type="entry name" value="Methionine synthase activation domain-like"/>
    <property type="match status" value="1"/>
</dbReference>
<evidence type="ECO:0000256" key="2">
    <source>
        <dbReference type="ARBA" id="ARBA00001947"/>
    </source>
</evidence>
<comment type="cofactor">
    <cofactor evidence="2 20 23">
        <name>Zn(2+)</name>
        <dbReference type="ChEBI" id="CHEBI:29105"/>
    </cofactor>
</comment>
<dbReference type="Gene3D" id="1.10.1240.10">
    <property type="entry name" value="Methionine synthase domain"/>
    <property type="match status" value="1"/>
</dbReference>
<feature type="binding site" evidence="22">
    <location>
        <position position="1128"/>
    </location>
    <ligand>
        <name>S-adenosyl-L-methionine</name>
        <dbReference type="ChEBI" id="CHEBI:59789"/>
    </ligand>
</feature>
<dbReference type="FunFam" id="3.20.20.20:FF:000007">
    <property type="entry name" value="Methionine synthase"/>
    <property type="match status" value="1"/>
</dbReference>
<keyword evidence="11 20" id="KW-0808">Transferase</keyword>
<feature type="binding site" evidence="21 23">
    <location>
        <position position="227"/>
    </location>
    <ligand>
        <name>Zn(2+)</name>
        <dbReference type="ChEBI" id="CHEBI:29105"/>
    </ligand>
</feature>
<dbReference type="PANTHER" id="PTHR45833">
    <property type="entry name" value="METHIONINE SYNTHASE"/>
    <property type="match status" value="1"/>
</dbReference>
<evidence type="ECO:0000256" key="8">
    <source>
        <dbReference type="ARBA" id="ARBA00022603"/>
    </source>
</evidence>
<feature type="domain" description="Hcy-binding" evidence="25">
    <location>
        <begin position="6"/>
        <end position="308"/>
    </location>
</feature>
<keyword evidence="8 20" id="KW-0489">Methyltransferase</keyword>
<dbReference type="GO" id="GO:0050667">
    <property type="term" value="P:homocysteine metabolic process"/>
    <property type="evidence" value="ECO:0007669"/>
    <property type="project" value="TreeGrafter"/>
</dbReference>
<evidence type="ECO:0000256" key="22">
    <source>
        <dbReference type="PIRSR" id="PIRSR000381-2"/>
    </source>
</evidence>
<dbReference type="PIRSF" id="PIRSF000381">
    <property type="entry name" value="MetH"/>
    <property type="match status" value="1"/>
</dbReference>
<dbReference type="InterPro" id="IPR036589">
    <property type="entry name" value="HCY_dom_sf"/>
</dbReference>
<keyword evidence="13 20" id="KW-0479">Metal-binding</keyword>
<dbReference type="SUPFAM" id="SSF51717">
    <property type="entry name" value="Dihydropteroate synthetase-like"/>
    <property type="match status" value="1"/>
</dbReference>
<evidence type="ECO:0000259" key="25">
    <source>
        <dbReference type="PROSITE" id="PS50970"/>
    </source>
</evidence>
<feature type="domain" description="Pterin-binding" evidence="26">
    <location>
        <begin position="339"/>
        <end position="602"/>
    </location>
</feature>
<dbReference type="InterPro" id="IPR011005">
    <property type="entry name" value="Dihydropteroate_synth-like_sf"/>
</dbReference>
<dbReference type="PROSITE" id="PS51332">
    <property type="entry name" value="B12_BINDING"/>
    <property type="match status" value="1"/>
</dbReference>
<evidence type="ECO:0000256" key="6">
    <source>
        <dbReference type="ARBA" id="ARBA00012032"/>
    </source>
</evidence>
<sequence length="1185" mass="128389">MPTPVSSPLLDALTSRVVVADGAMGTALQAHDLSLDDFAGLEGCNEILNVTRPDVVRGIHRGYLEAGADAVETNTFGANLANLAEYDIADRILELSEAGARLARETADEFAAPGRPRFVLGSVGPGTKLPTLGHAPFTTLRDAYVEEVRGLLAGGVDAVIVETTQDILQTKASIVAAHRAMAAEGRRVPLIASITVETTGTMLLGTEVSAALTALEPLDIDVIGLNCATGPAEMSEHLRTLSRHARVPLSVMPNAGLPELGPDGAMYPLGPEGLAEALSGFVREFGVGLVGGCCGTTDEHIRQLVAAVRELEAAPRRPEHEHGVSSLYQAVPFEQDASVLVIGERTNANGSKAFREAMLEGRYTDCVEIARGQTRDGAHLLDLCVDYVGRDGVADMAEVAGRLATASTLPVMLDSTEPEVIRAGLERLGGRCVVNSVNHEDGDGPGSRYRRMLELVREHGAAVVVMCIDEQGQARTAEAKVRIASRIIDDLTGSWGMAVGDIIVDCLTFPISTGQEEVRRDGVETIEAIRELKRRYPGVRTTLGVSNVSFGLNPAARQVLNSVFLHECVQAGLDTAIVHASKILPMVRIPDEQREVALDLVHDRRREGYDPLQRLMELFEGKTAASSRASRAQELARMPLFERLERRIVDGERTGLEADLDLAMGEKPPLEIINDTLLAGMKTVGELFGSGQMQLPFVLTSAEVMKAAVAHLEPHLDGDDADGKGRIVLATVKGDVHDIGKNLVDIILSNNGYDVVNLGIKQPITTILDAAREHGADAIGMSGLLVKSTVIMKENLEEMNSRGAAGQWPVLLGGAALTRSYVENDLSETYRGDVRYARDAFEGLRLMDTIMAGKRGEAPAADPEGEARRAERKARRERSLRIAEARKARREPDDAGPPARSDVATDVALPTPPFWGSRVVKGVPVADYVTYVDERATFLGQWGLRGARGGSGPSYEELVETEGRPRLRAWLDRLATDGILAHAAVVYGYFPAVADGEDVVVLAEPDPAAAEVARFTFPRQRRDRRLCLADFYRPRELAERAGEVDVLPLTLVTMGQPIADYATELFARDAYRDYLEVHGLGVQLTEALAEYWHRRVRQELRFATGNPVSDEDPADVEEFFKLGYRGARFSLGYGACPNLEDRAKIVELLQPERIGVALSEEFQLHPEQSTDAIVAHHPEAKYFNT</sequence>
<name>A0A934QMN9_9PSEU</name>
<evidence type="ECO:0000259" key="27">
    <source>
        <dbReference type="PROSITE" id="PS50974"/>
    </source>
</evidence>
<comment type="catalytic activity">
    <reaction evidence="1 20">
        <text>(6S)-5-methyl-5,6,7,8-tetrahydrofolate + L-homocysteine = (6S)-5,6,7,8-tetrahydrofolate + L-methionine</text>
        <dbReference type="Rhea" id="RHEA:11172"/>
        <dbReference type="ChEBI" id="CHEBI:18608"/>
        <dbReference type="ChEBI" id="CHEBI:57453"/>
        <dbReference type="ChEBI" id="CHEBI:57844"/>
        <dbReference type="ChEBI" id="CHEBI:58199"/>
        <dbReference type="EC" id="2.1.1.13"/>
    </reaction>
</comment>
<dbReference type="PROSITE" id="PS51337">
    <property type="entry name" value="B12_BINDING_NTER"/>
    <property type="match status" value="1"/>
</dbReference>
<feature type="binding site" evidence="22">
    <location>
        <position position="933"/>
    </location>
    <ligand>
        <name>S-adenosyl-L-methionine</name>
        <dbReference type="ChEBI" id="CHEBI:59789"/>
    </ligand>
</feature>
<dbReference type="EC" id="2.1.1.13" evidence="6 19"/>
<dbReference type="PROSITE" id="PS50970">
    <property type="entry name" value="HCY"/>
    <property type="match status" value="1"/>
</dbReference>
<dbReference type="InterPro" id="IPR004223">
    <property type="entry name" value="VitB12-dep_Met_synth_activ_dom"/>
</dbReference>
<dbReference type="Proteomes" id="UP000635245">
    <property type="component" value="Unassembled WGS sequence"/>
</dbReference>
<evidence type="ECO:0000256" key="19">
    <source>
        <dbReference type="NCBIfam" id="TIGR02082"/>
    </source>
</evidence>
<evidence type="ECO:0000259" key="28">
    <source>
        <dbReference type="PROSITE" id="PS51332"/>
    </source>
</evidence>
<dbReference type="GO" id="GO:0008270">
    <property type="term" value="F:zinc ion binding"/>
    <property type="evidence" value="ECO:0007669"/>
    <property type="project" value="UniProtKB-UniRule"/>
</dbReference>
<evidence type="ECO:0000256" key="4">
    <source>
        <dbReference type="ARBA" id="ARBA00005178"/>
    </source>
</evidence>
<feature type="binding site" evidence="21 23">
    <location>
        <position position="294"/>
    </location>
    <ligand>
        <name>Zn(2+)</name>
        <dbReference type="ChEBI" id="CHEBI:29105"/>
    </ligand>
</feature>
<dbReference type="GO" id="GO:0008705">
    <property type="term" value="F:methionine synthase activity"/>
    <property type="evidence" value="ECO:0007669"/>
    <property type="project" value="UniProtKB-UniRule"/>
</dbReference>
<evidence type="ECO:0000256" key="1">
    <source>
        <dbReference type="ARBA" id="ARBA00001700"/>
    </source>
</evidence>
<evidence type="ECO:0000256" key="5">
    <source>
        <dbReference type="ARBA" id="ARBA00010398"/>
    </source>
</evidence>
<dbReference type="Pfam" id="PF02607">
    <property type="entry name" value="B12-binding_2"/>
    <property type="match status" value="1"/>
</dbReference>
<feature type="domain" description="B12-binding N-terminal" evidence="29">
    <location>
        <begin position="631"/>
        <end position="724"/>
    </location>
</feature>
<reference evidence="30" key="1">
    <citation type="submission" date="2020-12" db="EMBL/GenBank/DDBJ databases">
        <title>Prauserella sp. ASG 168, a novel actinomycete isolated from cave rock.</title>
        <authorList>
            <person name="Suriyachadkun C."/>
        </authorList>
    </citation>
    <scope>NUCLEOTIDE SEQUENCE</scope>
    <source>
        <strain evidence="30">ASG 168</strain>
    </source>
</reference>
<evidence type="ECO:0000259" key="26">
    <source>
        <dbReference type="PROSITE" id="PS50972"/>
    </source>
</evidence>
<evidence type="ECO:0000313" key="31">
    <source>
        <dbReference type="Proteomes" id="UP000635245"/>
    </source>
</evidence>
<dbReference type="InterPro" id="IPR036594">
    <property type="entry name" value="Meth_synthase_dom"/>
</dbReference>
<dbReference type="InterPro" id="IPR003726">
    <property type="entry name" value="HCY_dom"/>
</dbReference>
<keyword evidence="16 20" id="KW-0486">Methionine biosynthesis</keyword>
<evidence type="ECO:0000256" key="10">
    <source>
        <dbReference type="ARBA" id="ARBA00022628"/>
    </source>
</evidence>
<keyword evidence="14" id="KW-0677">Repeat</keyword>
<dbReference type="InterPro" id="IPR006158">
    <property type="entry name" value="Cobalamin-bd"/>
</dbReference>
<evidence type="ECO:0000256" key="21">
    <source>
        <dbReference type="PIRSR" id="PIRSR000381-1"/>
    </source>
</evidence>
<dbReference type="SUPFAM" id="SSF52242">
    <property type="entry name" value="Cobalamin (vitamin B12)-binding domain"/>
    <property type="match status" value="1"/>
</dbReference>
<dbReference type="FunFam" id="1.10.1240.10:FF:000002">
    <property type="entry name" value="Methionine synthase"/>
    <property type="match status" value="1"/>
</dbReference>
<keyword evidence="31" id="KW-1185">Reference proteome</keyword>
<comment type="pathway">
    <text evidence="4 20">Amino-acid biosynthesis; L-methionine biosynthesis via de novo pathway; L-methionine from L-homocysteine (MetH route): step 1/1.</text>
</comment>
<feature type="binding site" description="axial binding residue" evidence="21">
    <location>
        <position position="737"/>
    </location>
    <ligand>
        <name>methylcob(III)alamin</name>
        <dbReference type="ChEBI" id="CHEBI:28115"/>
    </ligand>
    <ligandPart>
        <name>Co</name>
        <dbReference type="ChEBI" id="CHEBI:27638"/>
    </ligandPart>
</feature>
<feature type="region of interest" description="Disordered" evidence="24">
    <location>
        <begin position="855"/>
        <end position="905"/>
    </location>
</feature>
<dbReference type="PROSITE" id="PS50972">
    <property type="entry name" value="PTERIN_BINDING"/>
    <property type="match status" value="1"/>
</dbReference>
<evidence type="ECO:0000256" key="14">
    <source>
        <dbReference type="ARBA" id="ARBA00022737"/>
    </source>
</evidence>
<gene>
    <name evidence="30" type="primary">metH</name>
    <name evidence="30" type="ORF">JHE00_01210</name>
</gene>
<dbReference type="Pfam" id="PF02965">
    <property type="entry name" value="Met_synt_B12"/>
    <property type="match status" value="1"/>
</dbReference>
<dbReference type="RefSeq" id="WP_200313854.1">
    <property type="nucleotide sequence ID" value="NZ_JAENJH010000001.1"/>
</dbReference>
<comment type="cofactor">
    <cofactor evidence="3 20 21">
        <name>methylcob(III)alamin</name>
        <dbReference type="ChEBI" id="CHEBI:28115"/>
    </cofactor>
</comment>
<comment type="function">
    <text evidence="18 20">Catalyzes the transfer of a methyl group from methyl-cobalamin to homocysteine, yielding enzyme-bound cob(I)alamin and methionine. Subsequently, remethylates the cofactor using methyltetrahydrofolate.</text>
</comment>
<dbReference type="GO" id="GO:0005829">
    <property type="term" value="C:cytosol"/>
    <property type="evidence" value="ECO:0007669"/>
    <property type="project" value="TreeGrafter"/>
</dbReference>
<dbReference type="Pfam" id="PF00809">
    <property type="entry name" value="Pterin_bind"/>
    <property type="match status" value="1"/>
</dbReference>
<dbReference type="FunFam" id="3.40.50.280:FF:000004">
    <property type="entry name" value="Methionine synthase"/>
    <property type="match status" value="1"/>
</dbReference>
<dbReference type="AlphaFoldDB" id="A0A934QMN9"/>
<keyword evidence="12 20" id="KW-0949">S-adenosyl-L-methionine</keyword>
<dbReference type="NCBIfam" id="TIGR02082">
    <property type="entry name" value="metH"/>
    <property type="match status" value="1"/>
</dbReference>
<dbReference type="InterPro" id="IPR003759">
    <property type="entry name" value="Cbl-bd_cap"/>
</dbReference>
<dbReference type="InterPro" id="IPR037010">
    <property type="entry name" value="VitB12-dep_Met_synth_activ_sf"/>
</dbReference>
<dbReference type="Pfam" id="PF02574">
    <property type="entry name" value="S-methyl_trans"/>
    <property type="match status" value="1"/>
</dbReference>
<evidence type="ECO:0000256" key="23">
    <source>
        <dbReference type="PROSITE-ProRule" id="PRU00333"/>
    </source>
</evidence>
<protein>
    <recommendedName>
        <fullName evidence="7 19">Methionine synthase</fullName>
        <ecNumber evidence="6 19">2.1.1.13</ecNumber>
    </recommendedName>
    <alternativeName>
        <fullName evidence="20">5-methyltetrahydrofolate--homocysteine methyltransferase</fullName>
    </alternativeName>
</protein>
<dbReference type="Gene3D" id="3.10.196.10">
    <property type="entry name" value="Vitamin B12-dependent methionine synthase, activation domain"/>
    <property type="match status" value="1"/>
</dbReference>
<evidence type="ECO:0000256" key="11">
    <source>
        <dbReference type="ARBA" id="ARBA00022679"/>
    </source>
</evidence>
<dbReference type="FunFam" id="3.20.20.330:FF:000006">
    <property type="entry name" value="Methionine synthase"/>
    <property type="match status" value="1"/>
</dbReference>
<evidence type="ECO:0000256" key="15">
    <source>
        <dbReference type="ARBA" id="ARBA00022833"/>
    </source>
</evidence>
<dbReference type="CDD" id="cd02069">
    <property type="entry name" value="methionine_synthase_B12_BD"/>
    <property type="match status" value="1"/>
</dbReference>
<dbReference type="PROSITE" id="PS50974">
    <property type="entry name" value="ADOMET_ACTIVATION"/>
    <property type="match status" value="1"/>
</dbReference>
<evidence type="ECO:0000256" key="12">
    <source>
        <dbReference type="ARBA" id="ARBA00022691"/>
    </source>
</evidence>
<dbReference type="SUPFAM" id="SSF47644">
    <property type="entry name" value="Methionine synthase domain"/>
    <property type="match status" value="1"/>
</dbReference>
<dbReference type="Gene3D" id="3.40.50.280">
    <property type="entry name" value="Cobalamin-binding domain"/>
    <property type="match status" value="1"/>
</dbReference>
<evidence type="ECO:0000256" key="24">
    <source>
        <dbReference type="SAM" id="MobiDB-lite"/>
    </source>
</evidence>
<feature type="binding site" evidence="22">
    <location>
        <position position="840"/>
    </location>
    <ligand>
        <name>methylcob(III)alamin</name>
        <dbReference type="ChEBI" id="CHEBI:28115"/>
    </ligand>
</feature>
<dbReference type="SMART" id="SM01018">
    <property type="entry name" value="B12-binding_2"/>
    <property type="match status" value="1"/>
</dbReference>
<accession>A0A934QMN9</accession>
<keyword evidence="17 20" id="KW-0170">Cobalt</keyword>
<dbReference type="SUPFAM" id="SSF82282">
    <property type="entry name" value="Homocysteine S-methyltransferase"/>
    <property type="match status" value="1"/>
</dbReference>
<evidence type="ECO:0000256" key="9">
    <source>
        <dbReference type="ARBA" id="ARBA00022605"/>
    </source>
</evidence>
<evidence type="ECO:0000256" key="3">
    <source>
        <dbReference type="ARBA" id="ARBA00001956"/>
    </source>
</evidence>
<keyword evidence="9 20" id="KW-0028">Amino-acid biosynthesis</keyword>
<evidence type="ECO:0000256" key="13">
    <source>
        <dbReference type="ARBA" id="ARBA00022723"/>
    </source>
</evidence>
<dbReference type="GO" id="GO:0031419">
    <property type="term" value="F:cobalamin binding"/>
    <property type="evidence" value="ECO:0007669"/>
    <property type="project" value="UniProtKB-UniRule"/>
</dbReference>
<evidence type="ECO:0000256" key="17">
    <source>
        <dbReference type="ARBA" id="ARBA00023285"/>
    </source>
</evidence>
<dbReference type="InterPro" id="IPR011822">
    <property type="entry name" value="MetH"/>
</dbReference>
<dbReference type="GO" id="GO:0046653">
    <property type="term" value="P:tetrahydrofolate metabolic process"/>
    <property type="evidence" value="ECO:0007669"/>
    <property type="project" value="TreeGrafter"/>
</dbReference>
<evidence type="ECO:0000256" key="20">
    <source>
        <dbReference type="PIRNR" id="PIRNR000381"/>
    </source>
</evidence>
<dbReference type="InterPro" id="IPR000489">
    <property type="entry name" value="Pterin-binding_dom"/>
</dbReference>
<keyword evidence="15 20" id="KW-0862">Zinc</keyword>
<evidence type="ECO:0000256" key="16">
    <source>
        <dbReference type="ARBA" id="ARBA00023167"/>
    </source>
</evidence>
<dbReference type="EMBL" id="JAENJH010000001">
    <property type="protein sequence ID" value="MBK1782925.1"/>
    <property type="molecule type" value="Genomic_DNA"/>
</dbReference>
<feature type="binding site" evidence="22">
    <location>
        <begin position="1182"/>
        <end position="1183"/>
    </location>
    <ligand>
        <name>S-adenosyl-L-methionine</name>
        <dbReference type="ChEBI" id="CHEBI:59789"/>
    </ligand>
</feature>
<dbReference type="InterPro" id="IPR050554">
    <property type="entry name" value="Met_Synthase/Corrinoid"/>
</dbReference>
<evidence type="ECO:0000256" key="7">
    <source>
        <dbReference type="ARBA" id="ARBA00013998"/>
    </source>
</evidence>
<comment type="domain">
    <text evidence="20">Modular enzyme with four functionally distinct domains. The isolated Hcy-binding domain catalyzes methyl transfer from free methylcobalamin to homocysteine. The Hcy-binding domain in association with the pterin-binding domain catalyzes the methylation of cob(I)alamin by methyltetrahydrofolate and the methylation of homocysteine. The B12-binding domain binds the cofactor. The AdoMet activation domain binds S-adenosyl-L-methionine. Under aerobic conditions cob(I)alamin can be converted to inactive cob(II)alamin. Reductive methylation by S-adenosyl-L-methionine and flavodoxin regenerates methylcobalamin.</text>
</comment>
<feature type="compositionally biased region" description="Basic and acidic residues" evidence="24">
    <location>
        <begin position="877"/>
        <end position="893"/>
    </location>
</feature>
<feature type="binding site" evidence="22">
    <location>
        <begin position="734"/>
        <end position="738"/>
    </location>
    <ligand>
        <name>methylcob(III)alamin</name>
        <dbReference type="ChEBI" id="CHEBI:28115"/>
    </ligand>
</feature>
<evidence type="ECO:0000259" key="29">
    <source>
        <dbReference type="PROSITE" id="PS51337"/>
    </source>
</evidence>
<dbReference type="GO" id="GO:0032259">
    <property type="term" value="P:methylation"/>
    <property type="evidence" value="ECO:0007669"/>
    <property type="project" value="UniProtKB-KW"/>
</dbReference>
<comment type="similarity">
    <text evidence="5">Belongs to the vitamin-B12 dependent methionine synthase family.</text>
</comment>
<dbReference type="CDD" id="cd00740">
    <property type="entry name" value="MeTr"/>
    <property type="match status" value="1"/>
</dbReference>
<evidence type="ECO:0000313" key="30">
    <source>
        <dbReference type="EMBL" id="MBK1782925.1"/>
    </source>
</evidence>
<feature type="domain" description="AdoMet activation" evidence="27">
    <location>
        <begin position="886"/>
        <end position="1185"/>
    </location>
</feature>
<dbReference type="Pfam" id="PF02310">
    <property type="entry name" value="B12-binding"/>
    <property type="match status" value="1"/>
</dbReference>
<dbReference type="Gene3D" id="3.20.20.330">
    <property type="entry name" value="Homocysteine-binding-like domain"/>
    <property type="match status" value="1"/>
</dbReference>
<feature type="domain" description="B12-binding" evidence="28">
    <location>
        <begin position="724"/>
        <end position="861"/>
    </location>
</feature>
<proteinExistence type="inferred from homology"/>
<organism evidence="30 31">
    <name type="scientific">Prauserella cavernicola</name>
    <dbReference type="NCBI Taxonomy" id="2800127"/>
    <lineage>
        <taxon>Bacteria</taxon>
        <taxon>Bacillati</taxon>
        <taxon>Actinomycetota</taxon>
        <taxon>Actinomycetes</taxon>
        <taxon>Pseudonocardiales</taxon>
        <taxon>Pseudonocardiaceae</taxon>
        <taxon>Prauserella</taxon>
    </lineage>
</organism>
<evidence type="ECO:0000256" key="18">
    <source>
        <dbReference type="ARBA" id="ARBA00025552"/>
    </source>
</evidence>
<dbReference type="Gene3D" id="3.20.20.20">
    <property type="entry name" value="Dihydropteroate synthase-like"/>
    <property type="match status" value="1"/>
</dbReference>